<dbReference type="SUPFAM" id="SSF81891">
    <property type="entry name" value="Poly A polymerase C-terminal region-like"/>
    <property type="match status" value="1"/>
</dbReference>
<proteinExistence type="predicted"/>
<evidence type="ECO:0000256" key="1">
    <source>
        <dbReference type="SAM" id="MobiDB-lite"/>
    </source>
</evidence>
<evidence type="ECO:0000313" key="3">
    <source>
        <dbReference type="Proteomes" id="UP001165378"/>
    </source>
</evidence>
<reference evidence="2" key="1">
    <citation type="submission" date="2022-01" db="EMBL/GenBank/DDBJ databases">
        <title>Genome-Based Taxonomic Classification of the Phylum Actinobacteria.</title>
        <authorList>
            <person name="Gao Y."/>
        </authorList>
    </citation>
    <scope>NUCLEOTIDE SEQUENCE</scope>
    <source>
        <strain evidence="2">KLBMP 8922</strain>
    </source>
</reference>
<name>A0AA41U0V5_9ACTN</name>
<dbReference type="AlphaFoldDB" id="A0AA41U0V5"/>
<sequence length="256" mass="27535">MYELSGVIAGYGLLCACTAENIPVAVLRDGLGLVAAEDVLPDRDPAPGTPSARREPGAPPAVVSPVFEAALALWSRRGPVAYVEAEFFGGTGFQAAAVWRDGVRAWGPVHDEQFTDPRTDWPINRALASLGARQDDRSGASPVYLDLFHRAGLGWERSSEEWRAVGRADRESGYAAALDHREEGFRAEAEHARRRQADELPDVLDGRTIMEILGVAPGPVVGAASRHLKELAREGGALPRDEAVAALRSWAHTGRT</sequence>
<dbReference type="Proteomes" id="UP001165378">
    <property type="component" value="Unassembled WGS sequence"/>
</dbReference>
<comment type="caution">
    <text evidence="2">The sequence shown here is derived from an EMBL/GenBank/DDBJ whole genome shotgun (WGS) entry which is preliminary data.</text>
</comment>
<organism evidence="2 3">
    <name type="scientific">Yinghuangia soli</name>
    <dbReference type="NCBI Taxonomy" id="2908204"/>
    <lineage>
        <taxon>Bacteria</taxon>
        <taxon>Bacillati</taxon>
        <taxon>Actinomycetota</taxon>
        <taxon>Actinomycetes</taxon>
        <taxon>Kitasatosporales</taxon>
        <taxon>Streptomycetaceae</taxon>
        <taxon>Yinghuangia</taxon>
    </lineage>
</organism>
<dbReference type="EMBL" id="JAKFHA010000008">
    <property type="protein sequence ID" value="MCF2528870.1"/>
    <property type="molecule type" value="Genomic_DNA"/>
</dbReference>
<keyword evidence="3" id="KW-1185">Reference proteome</keyword>
<protein>
    <submittedName>
        <fullName evidence="2">Uncharacterized protein</fullName>
    </submittedName>
</protein>
<accession>A0AA41U0V5</accession>
<dbReference type="RefSeq" id="WP_235053034.1">
    <property type="nucleotide sequence ID" value="NZ_JAKFHA010000008.1"/>
</dbReference>
<gene>
    <name evidence="2" type="ORF">LZ495_16825</name>
</gene>
<evidence type="ECO:0000313" key="2">
    <source>
        <dbReference type="EMBL" id="MCF2528870.1"/>
    </source>
</evidence>
<feature type="region of interest" description="Disordered" evidence="1">
    <location>
        <begin position="40"/>
        <end position="59"/>
    </location>
</feature>